<dbReference type="InterPro" id="IPR014299">
    <property type="entry name" value="Penta_MxKDx"/>
</dbReference>
<reference evidence="3 4" key="1">
    <citation type="submission" date="2021-11" db="EMBL/GenBank/DDBJ databases">
        <authorList>
            <person name="Oh E.-T."/>
            <person name="Kim S.-B."/>
        </authorList>
    </citation>
    <scope>NUCLEOTIDE SEQUENCE [LARGE SCALE GENOMIC DNA]</scope>
    <source>
        <strain evidence="3 4">MMS20-SJTN17</strain>
    </source>
</reference>
<name>A0ABS8KKS5_9BURK</name>
<feature type="region of interest" description="Disordered" evidence="1">
    <location>
        <begin position="24"/>
        <end position="80"/>
    </location>
</feature>
<sequence>MKKIAVTTIALLMLAGTGTAFAQASGSMSNDAMSKDAMSKDAMSKDSMSKDSMKKDSTKHDSMKKGGDAMKHEASGAMGN</sequence>
<keyword evidence="4" id="KW-1185">Reference proteome</keyword>
<feature type="compositionally biased region" description="Basic and acidic residues" evidence="1">
    <location>
        <begin position="33"/>
        <end position="74"/>
    </location>
</feature>
<dbReference type="NCBIfam" id="TIGR02953">
    <property type="entry name" value="penta_MxKDx"/>
    <property type="match status" value="1"/>
</dbReference>
<dbReference type="Proteomes" id="UP001430614">
    <property type="component" value="Unassembled WGS sequence"/>
</dbReference>
<comment type="caution">
    <text evidence="3">The sequence shown here is derived from an EMBL/GenBank/DDBJ whole genome shotgun (WGS) entry which is preliminary data.</text>
</comment>
<accession>A0ABS8KKS5</accession>
<protein>
    <submittedName>
        <fullName evidence="3">Pentapeptide MXKDX repeat protein</fullName>
    </submittedName>
</protein>
<feature type="chain" id="PRO_5045365416" evidence="2">
    <location>
        <begin position="23"/>
        <end position="80"/>
    </location>
</feature>
<dbReference type="RefSeq" id="WP_230564135.1">
    <property type="nucleotide sequence ID" value="NZ_JAJITC010000019.1"/>
</dbReference>
<gene>
    <name evidence="3" type="ORF">LJ655_26500</name>
</gene>
<feature type="signal peptide" evidence="2">
    <location>
        <begin position="1"/>
        <end position="22"/>
    </location>
</feature>
<proteinExistence type="predicted"/>
<keyword evidence="2" id="KW-0732">Signal</keyword>
<evidence type="ECO:0000256" key="1">
    <source>
        <dbReference type="SAM" id="MobiDB-lite"/>
    </source>
</evidence>
<evidence type="ECO:0000256" key="2">
    <source>
        <dbReference type="SAM" id="SignalP"/>
    </source>
</evidence>
<evidence type="ECO:0000313" key="4">
    <source>
        <dbReference type="Proteomes" id="UP001430614"/>
    </source>
</evidence>
<evidence type="ECO:0000313" key="3">
    <source>
        <dbReference type="EMBL" id="MCC8405364.1"/>
    </source>
</evidence>
<organism evidence="3 4">
    <name type="scientific">Paraburkholderia translucens</name>
    <dbReference type="NCBI Taxonomy" id="2886945"/>
    <lineage>
        <taxon>Bacteria</taxon>
        <taxon>Pseudomonadati</taxon>
        <taxon>Pseudomonadota</taxon>
        <taxon>Betaproteobacteria</taxon>
        <taxon>Burkholderiales</taxon>
        <taxon>Burkholderiaceae</taxon>
        <taxon>Paraburkholderia</taxon>
    </lineage>
</organism>
<dbReference type="EMBL" id="JAJITC010000019">
    <property type="protein sequence ID" value="MCC8405364.1"/>
    <property type="molecule type" value="Genomic_DNA"/>
</dbReference>